<keyword evidence="1" id="KW-1133">Transmembrane helix</keyword>
<dbReference type="Pfam" id="PF12279">
    <property type="entry name" value="DUF3619"/>
    <property type="match status" value="1"/>
</dbReference>
<keyword evidence="1" id="KW-0472">Membrane</keyword>
<comment type="caution">
    <text evidence="2">The sequence shown here is derived from an EMBL/GenBank/DDBJ whole genome shotgun (WGS) entry which is preliminary data.</text>
</comment>
<dbReference type="InterPro" id="IPR022064">
    <property type="entry name" value="DUF3619"/>
</dbReference>
<gene>
    <name evidence="2" type="ORF">GALL_140770</name>
</gene>
<evidence type="ECO:0000256" key="1">
    <source>
        <dbReference type="SAM" id="Phobius"/>
    </source>
</evidence>
<accession>A0A1J5SIN3</accession>
<keyword evidence="1" id="KW-0812">Transmembrane</keyword>
<protein>
    <recommendedName>
        <fullName evidence="3">Transmembrane protein</fullName>
    </recommendedName>
</protein>
<organism evidence="2">
    <name type="scientific">mine drainage metagenome</name>
    <dbReference type="NCBI Taxonomy" id="410659"/>
    <lineage>
        <taxon>unclassified sequences</taxon>
        <taxon>metagenomes</taxon>
        <taxon>ecological metagenomes</taxon>
    </lineage>
</organism>
<evidence type="ECO:0000313" key="2">
    <source>
        <dbReference type="EMBL" id="OIR03896.1"/>
    </source>
</evidence>
<sequence length="130" mass="14426">MNNHDEIQIAYKVGQALDRSTDKLDRRIRDRLQAARQNALEHQKATAVGLSLAGVGHFASEVLLPQARMLAIFAALGLGVVGTYYWNHFQQAAENEVIDSALLADDLPINAYLDRGFSAWLEHSSQLPQQ</sequence>
<evidence type="ECO:0008006" key="3">
    <source>
        <dbReference type="Google" id="ProtNLM"/>
    </source>
</evidence>
<feature type="transmembrane region" description="Helical" evidence="1">
    <location>
        <begin position="67"/>
        <end position="86"/>
    </location>
</feature>
<name>A0A1J5SIN3_9ZZZZ</name>
<dbReference type="AlphaFoldDB" id="A0A1J5SIN3"/>
<dbReference type="EMBL" id="MLJW01000062">
    <property type="protein sequence ID" value="OIR03896.1"/>
    <property type="molecule type" value="Genomic_DNA"/>
</dbReference>
<reference evidence="2" key="1">
    <citation type="submission" date="2016-10" db="EMBL/GenBank/DDBJ databases">
        <title>Sequence of Gallionella enrichment culture.</title>
        <authorList>
            <person name="Poehlein A."/>
            <person name="Muehling M."/>
            <person name="Daniel R."/>
        </authorList>
    </citation>
    <scope>NUCLEOTIDE SEQUENCE</scope>
</reference>
<proteinExistence type="predicted"/>